<keyword evidence="4 5" id="KW-0720">Serine protease</keyword>
<dbReference type="RefSeq" id="WP_037273857.1">
    <property type="nucleotide sequence ID" value="NZ_QHKI01000039.1"/>
</dbReference>
<dbReference type="Gene3D" id="3.40.50.200">
    <property type="entry name" value="Peptidase S8/S53 domain"/>
    <property type="match status" value="1"/>
</dbReference>
<organism evidence="7 8">
    <name type="scientific">Kibdelosporangium aridum</name>
    <dbReference type="NCBI Taxonomy" id="2030"/>
    <lineage>
        <taxon>Bacteria</taxon>
        <taxon>Bacillati</taxon>
        <taxon>Actinomycetota</taxon>
        <taxon>Actinomycetes</taxon>
        <taxon>Pseudonocardiales</taxon>
        <taxon>Pseudonocardiaceae</taxon>
        <taxon>Kibdelosporangium</taxon>
    </lineage>
</organism>
<dbReference type="SMART" id="SM00089">
    <property type="entry name" value="PKD"/>
    <property type="match status" value="2"/>
</dbReference>
<evidence type="ECO:0000256" key="4">
    <source>
        <dbReference type="ARBA" id="ARBA00022825"/>
    </source>
</evidence>
<dbReference type="Gene3D" id="2.60.40.10">
    <property type="entry name" value="Immunoglobulins"/>
    <property type="match status" value="2"/>
</dbReference>
<dbReference type="SUPFAM" id="SSF49299">
    <property type="entry name" value="PKD domain"/>
    <property type="match status" value="1"/>
</dbReference>
<gene>
    <name evidence="7" type="ORF">DMH04_34445</name>
</gene>
<name>A0A428Z0S0_KIBAR</name>
<feature type="domain" description="PKD/Chitinase" evidence="6">
    <location>
        <begin position="861"/>
        <end position="950"/>
    </location>
</feature>
<dbReference type="InterPro" id="IPR022398">
    <property type="entry name" value="Peptidase_S8_His-AS"/>
</dbReference>
<dbReference type="InterPro" id="IPR022409">
    <property type="entry name" value="PKD/Chitinase_dom"/>
</dbReference>
<evidence type="ECO:0000256" key="3">
    <source>
        <dbReference type="ARBA" id="ARBA00022801"/>
    </source>
</evidence>
<dbReference type="InterPro" id="IPR050131">
    <property type="entry name" value="Peptidase_S8_subtilisin-like"/>
</dbReference>
<keyword evidence="3 5" id="KW-0378">Hydrolase</keyword>
<dbReference type="InterPro" id="IPR013783">
    <property type="entry name" value="Ig-like_fold"/>
</dbReference>
<dbReference type="GO" id="GO:0006508">
    <property type="term" value="P:proteolysis"/>
    <property type="evidence" value="ECO:0007669"/>
    <property type="project" value="UniProtKB-KW"/>
</dbReference>
<evidence type="ECO:0000313" key="7">
    <source>
        <dbReference type="EMBL" id="RSM77819.1"/>
    </source>
</evidence>
<evidence type="ECO:0000256" key="1">
    <source>
        <dbReference type="ARBA" id="ARBA00011073"/>
    </source>
</evidence>
<dbReference type="PROSITE" id="PS51892">
    <property type="entry name" value="SUBTILASE"/>
    <property type="match status" value="1"/>
</dbReference>
<accession>A0A428Z0S0</accession>
<protein>
    <recommendedName>
        <fullName evidence="6">PKD/Chitinase domain-containing protein</fullName>
    </recommendedName>
</protein>
<sequence>MDRTRRQRASTAWGHGTRFIAVGVLVAMVGALLSALSGAPEASARPAPDVHADLVALRAELHKVADEQRSGPASISAADLAVLDQDLRHTEDQVRAGTRDVDVSLQGFTERVGTLVARTQQQTRELAAQPGREAELARWRQASAGVERLERQGAALRGKLLASDPAHEGSEGPITVVINPDKAKPRIKNLPGFDGRTPRPLAALVDTEGTQVDFVANELILATADQAVLRAFVDRWRGTVVRRLHSHVRGSTPQYLVRIDTDRADPSKLSGDLAKLNEGKKKAELLSVSSRVALNLLAAAAAEANNKLSIGVNWVGEPQTIPAGSTVEAATGPVGFNNNPATPYSRNAYDWSYLNSGSVQDIGVTEGWTLLDSVDRLDNKIRMMIVDQGFRPAVNNDLPEKTNLISTVPFVDPASPNFESDKPWHGTQVASAAAGVPDNGRGAAGPAGPVAKLDLWYALPDIFTVTDTIDTATIPVQFATKILNMSFGLAVHWSLSWSVLPFEVYTALLRHVAGVLLFAAAGNDGRNVDRETCFIGCWEKYWHTPCENNGVLCVGGLERNTLSRAPKSNYGPEHVDIFAPYTVLVGPDPSRPADAAYPVNGTSFSSPYAAGVAALIWTANPGLDADDVQSILLRNMRTSPDQDVKRRVIHAYGAIRDALPAAIAIKTPSNDATLAAGRPTEFRAAVYKDGHGTPTITWRRGNGAVLGTGNPISAALPPGGHDVTVTAAFPDGTTATDKIHVTVVNHAPTVEITSPSNAGGSTPTFARSEPIVFHGTSLDPDTGQLPDSRVSWHLDGATASFATGHNPVTTTGAAPGTHTVTFRGCDDFGACGTATVKIAIREDEPNQPPKVRITNPPNGVDLPVNGRDEKGVFHELTLQSNVSDPEGDPVTLVWTDSVDGQPAVQIGTGPSPTVRLYGKCESREHRLTLTATDSAGNSRQDTVKVVVTTIC</sequence>
<dbReference type="AlphaFoldDB" id="A0A428Z0S0"/>
<evidence type="ECO:0000256" key="5">
    <source>
        <dbReference type="PROSITE-ProRule" id="PRU01240"/>
    </source>
</evidence>
<dbReference type="EMBL" id="QHKI01000039">
    <property type="protein sequence ID" value="RSM77819.1"/>
    <property type="molecule type" value="Genomic_DNA"/>
</dbReference>
<dbReference type="PANTHER" id="PTHR43806:SF11">
    <property type="entry name" value="CEREVISIN-RELATED"/>
    <property type="match status" value="1"/>
</dbReference>
<dbReference type="PRINTS" id="PR00723">
    <property type="entry name" value="SUBTILISIN"/>
</dbReference>
<comment type="caution">
    <text evidence="7">The sequence shown here is derived from an EMBL/GenBank/DDBJ whole genome shotgun (WGS) entry which is preliminary data.</text>
</comment>
<dbReference type="InterPro" id="IPR036852">
    <property type="entry name" value="Peptidase_S8/S53_dom_sf"/>
</dbReference>
<dbReference type="InterPro" id="IPR015500">
    <property type="entry name" value="Peptidase_S8_subtilisin-rel"/>
</dbReference>
<dbReference type="GO" id="GO:0005975">
    <property type="term" value="P:carbohydrate metabolic process"/>
    <property type="evidence" value="ECO:0007669"/>
    <property type="project" value="UniProtKB-ARBA"/>
</dbReference>
<reference evidence="7 8" key="1">
    <citation type="submission" date="2018-05" db="EMBL/GenBank/DDBJ databases">
        <title>Evolution of GPA BGCs.</title>
        <authorList>
            <person name="Waglechner N."/>
            <person name="Wright G.D."/>
        </authorList>
    </citation>
    <scope>NUCLEOTIDE SEQUENCE [LARGE SCALE GENOMIC DNA]</scope>
    <source>
        <strain evidence="7 8">A82846</strain>
    </source>
</reference>
<feature type="active site" description="Charge relay system" evidence="5">
    <location>
        <position position="603"/>
    </location>
</feature>
<evidence type="ECO:0000313" key="8">
    <source>
        <dbReference type="Proteomes" id="UP000287547"/>
    </source>
</evidence>
<dbReference type="InterPro" id="IPR000209">
    <property type="entry name" value="Peptidase_S8/S53_dom"/>
</dbReference>
<dbReference type="CDD" id="cd00146">
    <property type="entry name" value="PKD"/>
    <property type="match status" value="1"/>
</dbReference>
<dbReference type="GO" id="GO:0004252">
    <property type="term" value="F:serine-type endopeptidase activity"/>
    <property type="evidence" value="ECO:0007669"/>
    <property type="project" value="UniProtKB-UniRule"/>
</dbReference>
<dbReference type="PROSITE" id="PS00138">
    <property type="entry name" value="SUBTILASE_SER"/>
    <property type="match status" value="1"/>
</dbReference>
<keyword evidence="2 5" id="KW-0645">Protease</keyword>
<evidence type="ECO:0000259" key="6">
    <source>
        <dbReference type="SMART" id="SM00089"/>
    </source>
</evidence>
<feature type="active site" description="Charge relay system" evidence="5">
    <location>
        <position position="425"/>
    </location>
</feature>
<dbReference type="Proteomes" id="UP000287547">
    <property type="component" value="Unassembled WGS sequence"/>
</dbReference>
<evidence type="ECO:0000256" key="2">
    <source>
        <dbReference type="ARBA" id="ARBA00022670"/>
    </source>
</evidence>
<feature type="domain" description="PKD/Chitinase" evidence="6">
    <location>
        <begin position="760"/>
        <end position="843"/>
    </location>
</feature>
<proteinExistence type="inferred from homology"/>
<dbReference type="PROSITE" id="PS00137">
    <property type="entry name" value="SUBTILASE_HIS"/>
    <property type="match status" value="1"/>
</dbReference>
<feature type="active site" description="Charge relay system" evidence="5">
    <location>
        <position position="387"/>
    </location>
</feature>
<dbReference type="SUPFAM" id="SSF52743">
    <property type="entry name" value="Subtilisin-like"/>
    <property type="match status" value="1"/>
</dbReference>
<dbReference type="InterPro" id="IPR023828">
    <property type="entry name" value="Peptidase_S8_Ser-AS"/>
</dbReference>
<dbReference type="Pfam" id="PF00082">
    <property type="entry name" value="Peptidase_S8"/>
    <property type="match status" value="1"/>
</dbReference>
<dbReference type="PANTHER" id="PTHR43806">
    <property type="entry name" value="PEPTIDASE S8"/>
    <property type="match status" value="1"/>
</dbReference>
<dbReference type="InterPro" id="IPR035986">
    <property type="entry name" value="PKD_dom_sf"/>
</dbReference>
<dbReference type="OrthoDB" id="27369at2"/>
<comment type="similarity">
    <text evidence="1 5">Belongs to the peptidase S8 family.</text>
</comment>